<evidence type="ECO:0000313" key="2">
    <source>
        <dbReference type="Proteomes" id="UP000054047"/>
    </source>
</evidence>
<dbReference type="AlphaFoldDB" id="A0A0C2H3P8"/>
<name>A0A0C2H3P8_9BILA</name>
<accession>A0A0C2H3P8</accession>
<reference evidence="1 2" key="1">
    <citation type="submission" date="2013-12" db="EMBL/GenBank/DDBJ databases">
        <title>Draft genome of the parsitic nematode Ancylostoma duodenale.</title>
        <authorList>
            <person name="Mitreva M."/>
        </authorList>
    </citation>
    <scope>NUCLEOTIDE SEQUENCE [LARGE SCALE GENOMIC DNA]</scope>
    <source>
        <strain evidence="1 2">Zhejiang</strain>
    </source>
</reference>
<organism evidence="1 2">
    <name type="scientific">Ancylostoma duodenale</name>
    <dbReference type="NCBI Taxonomy" id="51022"/>
    <lineage>
        <taxon>Eukaryota</taxon>
        <taxon>Metazoa</taxon>
        <taxon>Ecdysozoa</taxon>
        <taxon>Nematoda</taxon>
        <taxon>Chromadorea</taxon>
        <taxon>Rhabditida</taxon>
        <taxon>Rhabditina</taxon>
        <taxon>Rhabditomorpha</taxon>
        <taxon>Strongyloidea</taxon>
        <taxon>Ancylostomatidae</taxon>
        <taxon>Ancylostomatinae</taxon>
        <taxon>Ancylostoma</taxon>
    </lineage>
</organism>
<protein>
    <submittedName>
        <fullName evidence="1">Uncharacterized protein</fullName>
    </submittedName>
</protein>
<sequence>MYVTISCPPFFANEDVAAANSSDGRSPILAMRYWESRLKDDQSNVGLDTLHTYLEVAKTHRDQTHDRAVWRQIISKADHATKREKR</sequence>
<dbReference type="Proteomes" id="UP000054047">
    <property type="component" value="Unassembled WGS sequence"/>
</dbReference>
<gene>
    <name evidence="1" type="ORF">ANCDUO_01212</name>
</gene>
<proteinExistence type="predicted"/>
<keyword evidence="2" id="KW-1185">Reference proteome</keyword>
<dbReference type="EMBL" id="KN726376">
    <property type="protein sequence ID" value="KIH68445.1"/>
    <property type="molecule type" value="Genomic_DNA"/>
</dbReference>
<evidence type="ECO:0000313" key="1">
    <source>
        <dbReference type="EMBL" id="KIH68445.1"/>
    </source>
</evidence>